<protein>
    <submittedName>
        <fullName evidence="8">Zn-dependent alcohol dehydrogenase</fullName>
    </submittedName>
</protein>
<dbReference type="SMART" id="SM00829">
    <property type="entry name" value="PKS_ER"/>
    <property type="match status" value="1"/>
</dbReference>
<dbReference type="InterPro" id="IPR011032">
    <property type="entry name" value="GroES-like_sf"/>
</dbReference>
<evidence type="ECO:0000256" key="4">
    <source>
        <dbReference type="ARBA" id="ARBA00023002"/>
    </source>
</evidence>
<evidence type="ECO:0000256" key="1">
    <source>
        <dbReference type="ARBA" id="ARBA00008072"/>
    </source>
</evidence>
<evidence type="ECO:0000256" key="5">
    <source>
        <dbReference type="ARBA" id="ARBA00023027"/>
    </source>
</evidence>
<dbReference type="RefSeq" id="WP_344941161.1">
    <property type="nucleotide sequence ID" value="NZ_BAAAZR010000008.1"/>
</dbReference>
<name>A0ABP7I9Q1_9ACTN</name>
<dbReference type="EMBL" id="BAAAZR010000008">
    <property type="protein sequence ID" value="GAA3813122.1"/>
    <property type="molecule type" value="Genomic_DNA"/>
</dbReference>
<evidence type="ECO:0000259" key="7">
    <source>
        <dbReference type="SMART" id="SM00829"/>
    </source>
</evidence>
<feature type="domain" description="Enoyl reductase (ER)" evidence="7">
    <location>
        <begin position="16"/>
        <end position="362"/>
    </location>
</feature>
<evidence type="ECO:0000256" key="3">
    <source>
        <dbReference type="ARBA" id="ARBA00022833"/>
    </source>
</evidence>
<dbReference type="PROSITE" id="PS00059">
    <property type="entry name" value="ADH_ZINC"/>
    <property type="match status" value="1"/>
</dbReference>
<keyword evidence="9" id="KW-1185">Reference proteome</keyword>
<dbReference type="InterPro" id="IPR036291">
    <property type="entry name" value="NAD(P)-bd_dom_sf"/>
</dbReference>
<comment type="caution">
    <text evidence="8">The sequence shown here is derived from an EMBL/GenBank/DDBJ whole genome shotgun (WGS) entry which is preliminary data.</text>
</comment>
<dbReference type="Gene3D" id="3.40.50.720">
    <property type="entry name" value="NAD(P)-binding Rossmann-like Domain"/>
    <property type="match status" value="1"/>
</dbReference>
<keyword evidence="3 6" id="KW-0862">Zinc</keyword>
<dbReference type="Proteomes" id="UP001500888">
    <property type="component" value="Unassembled WGS sequence"/>
</dbReference>
<comment type="cofactor">
    <cofactor evidence="6">
        <name>Zn(2+)</name>
        <dbReference type="ChEBI" id="CHEBI:29105"/>
    </cofactor>
</comment>
<dbReference type="Pfam" id="PF08240">
    <property type="entry name" value="ADH_N"/>
    <property type="match status" value="1"/>
</dbReference>
<keyword evidence="5" id="KW-0520">NAD</keyword>
<dbReference type="InterPro" id="IPR020843">
    <property type="entry name" value="ER"/>
</dbReference>
<evidence type="ECO:0000256" key="6">
    <source>
        <dbReference type="RuleBase" id="RU361277"/>
    </source>
</evidence>
<dbReference type="SUPFAM" id="SSF50129">
    <property type="entry name" value="GroES-like"/>
    <property type="match status" value="1"/>
</dbReference>
<keyword evidence="2 6" id="KW-0479">Metal-binding</keyword>
<keyword evidence="4" id="KW-0560">Oxidoreductase</keyword>
<comment type="similarity">
    <text evidence="1 6">Belongs to the zinc-containing alcohol dehydrogenase family.</text>
</comment>
<evidence type="ECO:0000313" key="9">
    <source>
        <dbReference type="Proteomes" id="UP001500888"/>
    </source>
</evidence>
<dbReference type="Pfam" id="PF00107">
    <property type="entry name" value="ADH_zinc_N"/>
    <property type="match status" value="1"/>
</dbReference>
<reference evidence="9" key="1">
    <citation type="journal article" date="2019" name="Int. J. Syst. Evol. Microbiol.">
        <title>The Global Catalogue of Microorganisms (GCM) 10K type strain sequencing project: providing services to taxonomists for standard genome sequencing and annotation.</title>
        <authorList>
            <consortium name="The Broad Institute Genomics Platform"/>
            <consortium name="The Broad Institute Genome Sequencing Center for Infectious Disease"/>
            <person name="Wu L."/>
            <person name="Ma J."/>
        </authorList>
    </citation>
    <scope>NUCLEOTIDE SEQUENCE [LARGE SCALE GENOMIC DNA]</scope>
    <source>
        <strain evidence="9">JCM 16908</strain>
    </source>
</reference>
<dbReference type="PANTHER" id="PTHR43880:SF12">
    <property type="entry name" value="ALCOHOL DEHYDROGENASE CLASS-3"/>
    <property type="match status" value="1"/>
</dbReference>
<organism evidence="8 9">
    <name type="scientific">Sphaerisporangium flaviroseum</name>
    <dbReference type="NCBI Taxonomy" id="509199"/>
    <lineage>
        <taxon>Bacteria</taxon>
        <taxon>Bacillati</taxon>
        <taxon>Actinomycetota</taxon>
        <taxon>Actinomycetes</taxon>
        <taxon>Streptosporangiales</taxon>
        <taxon>Streptosporangiaceae</taxon>
        <taxon>Sphaerisporangium</taxon>
    </lineage>
</organism>
<dbReference type="PANTHER" id="PTHR43880">
    <property type="entry name" value="ALCOHOL DEHYDROGENASE"/>
    <property type="match status" value="1"/>
</dbReference>
<evidence type="ECO:0000313" key="8">
    <source>
        <dbReference type="EMBL" id="GAA3813122.1"/>
    </source>
</evidence>
<evidence type="ECO:0000256" key="2">
    <source>
        <dbReference type="ARBA" id="ARBA00022723"/>
    </source>
</evidence>
<sequence>MSDTRTIRAAVLREAGAPLTVEQIRLRPLGPRDVRIGIEAASVCHSDLSLARGVLHQPLPAVLGHEAAGTIVEVGSEVTDRKEGDRVVLLWNPPCGECWHCGRGEPHLCEHAADRSAQPHGSDADGTDLFPGLATGAFAQETVLPAAATRLVPDELSFSQAALLGCAVTTGVGAVWTTAGVQPGESVVVIGLGGVGLSAVQGARLAGAGSIIAIDREATKFDLARSLGATDTLEAGPDARKQVRALTGGRGADHALDCVGLAATIRDAYGMTRRGGRVTIVGIGGKDQKVEFSALELFHFARTITGCVAGSLDPDRDLPRLYKHAVDGTLDLTALINRETDLHGIDAAFDDMAAGRVARVLVRPNA</sequence>
<dbReference type="InterPro" id="IPR013149">
    <property type="entry name" value="ADH-like_C"/>
</dbReference>
<dbReference type="InterPro" id="IPR002328">
    <property type="entry name" value="ADH_Zn_CS"/>
</dbReference>
<dbReference type="Gene3D" id="3.90.180.10">
    <property type="entry name" value="Medium-chain alcohol dehydrogenases, catalytic domain"/>
    <property type="match status" value="1"/>
</dbReference>
<gene>
    <name evidence="8" type="ORF">GCM10022226_37310</name>
</gene>
<proteinExistence type="inferred from homology"/>
<dbReference type="InterPro" id="IPR013154">
    <property type="entry name" value="ADH-like_N"/>
</dbReference>
<accession>A0ABP7I9Q1</accession>
<dbReference type="SUPFAM" id="SSF51735">
    <property type="entry name" value="NAD(P)-binding Rossmann-fold domains"/>
    <property type="match status" value="1"/>
</dbReference>